<proteinExistence type="predicted"/>
<dbReference type="Gene3D" id="3.80.10.10">
    <property type="entry name" value="Ribonuclease Inhibitor"/>
    <property type="match status" value="1"/>
</dbReference>
<sequence length="325" mass="36678">MPEDTMSLMDRSLFLLGSHTHRWRSLRIELNDAVAEELSHIRGLLPEFESLDIHCLGTGFKGELDFLEFAPRLKKLILSGAHGLIGDGQRGWSSALKLPFRQITDLCHFDDNDSDRLDGNDIFQLIAFLPHFVALKRLTLFLSQRSVSTYRRLRSNVPIWAAKPQLYRLTDLELYGYDPECTEVDEVLCSMVASSLNKLTISTSGADCRALVRFLSRPDRPLTSLTIHRVNMPLGELLEVLAQLQSLTHLAFGVNEGISNDYLMLFYSPEGSKRSRVPVVPRLQNLTLLPVSNAEPSYNDTVLVNVLEDRWRIYESTSESSSSGP</sequence>
<keyword evidence="2" id="KW-1185">Reference proteome</keyword>
<dbReference type="Proteomes" id="UP001437256">
    <property type="component" value="Unassembled WGS sequence"/>
</dbReference>
<accession>A0ABR2ZLQ4</accession>
<dbReference type="EMBL" id="JBBXMP010000113">
    <property type="protein sequence ID" value="KAL0062134.1"/>
    <property type="molecule type" value="Genomic_DNA"/>
</dbReference>
<dbReference type="SUPFAM" id="SSF52047">
    <property type="entry name" value="RNI-like"/>
    <property type="match status" value="1"/>
</dbReference>
<dbReference type="InterPro" id="IPR032675">
    <property type="entry name" value="LRR_dom_sf"/>
</dbReference>
<protein>
    <submittedName>
        <fullName evidence="1">Uncharacterized protein</fullName>
    </submittedName>
</protein>
<gene>
    <name evidence="1" type="ORF">AAF712_010976</name>
</gene>
<name>A0ABR2ZLQ4_9AGAR</name>
<reference evidence="1 2" key="1">
    <citation type="submission" date="2024-05" db="EMBL/GenBank/DDBJ databases">
        <title>A draft genome resource for the thread blight pathogen Marasmius tenuissimus strain MS-2.</title>
        <authorList>
            <person name="Yulfo-Soto G.E."/>
            <person name="Baruah I.K."/>
            <person name="Amoako-Attah I."/>
            <person name="Bukari Y."/>
            <person name="Meinhardt L.W."/>
            <person name="Bailey B.A."/>
            <person name="Cohen S.P."/>
        </authorList>
    </citation>
    <scope>NUCLEOTIDE SEQUENCE [LARGE SCALE GENOMIC DNA]</scope>
    <source>
        <strain evidence="1 2">MS-2</strain>
    </source>
</reference>
<evidence type="ECO:0000313" key="2">
    <source>
        <dbReference type="Proteomes" id="UP001437256"/>
    </source>
</evidence>
<comment type="caution">
    <text evidence="1">The sequence shown here is derived from an EMBL/GenBank/DDBJ whole genome shotgun (WGS) entry which is preliminary data.</text>
</comment>
<organism evidence="1 2">
    <name type="scientific">Marasmius tenuissimus</name>
    <dbReference type="NCBI Taxonomy" id="585030"/>
    <lineage>
        <taxon>Eukaryota</taxon>
        <taxon>Fungi</taxon>
        <taxon>Dikarya</taxon>
        <taxon>Basidiomycota</taxon>
        <taxon>Agaricomycotina</taxon>
        <taxon>Agaricomycetes</taxon>
        <taxon>Agaricomycetidae</taxon>
        <taxon>Agaricales</taxon>
        <taxon>Marasmiineae</taxon>
        <taxon>Marasmiaceae</taxon>
        <taxon>Marasmius</taxon>
    </lineage>
</organism>
<evidence type="ECO:0000313" key="1">
    <source>
        <dbReference type="EMBL" id="KAL0062134.1"/>
    </source>
</evidence>